<dbReference type="Proteomes" id="UP000232323">
    <property type="component" value="Unassembled WGS sequence"/>
</dbReference>
<evidence type="ECO:0000256" key="1">
    <source>
        <dbReference type="SAM" id="Coils"/>
    </source>
</evidence>
<feature type="coiled-coil region" evidence="1">
    <location>
        <begin position="223"/>
        <end position="306"/>
    </location>
</feature>
<dbReference type="EMBL" id="BEGY01000127">
    <property type="protein sequence ID" value="GAX84519.1"/>
    <property type="molecule type" value="Genomic_DNA"/>
</dbReference>
<dbReference type="PANTHER" id="PTHR47357">
    <property type="entry name" value="COP1-INTERACTIVE PROTEIN 1"/>
    <property type="match status" value="1"/>
</dbReference>
<dbReference type="GO" id="GO:0005200">
    <property type="term" value="F:structural constituent of cytoskeleton"/>
    <property type="evidence" value="ECO:0007669"/>
    <property type="project" value="TreeGrafter"/>
</dbReference>
<evidence type="ECO:0000313" key="3">
    <source>
        <dbReference type="Proteomes" id="UP000232323"/>
    </source>
</evidence>
<dbReference type="AlphaFoldDB" id="A0A250XNK2"/>
<organism evidence="2 3">
    <name type="scientific">Chlamydomonas eustigma</name>
    <dbReference type="NCBI Taxonomy" id="1157962"/>
    <lineage>
        <taxon>Eukaryota</taxon>
        <taxon>Viridiplantae</taxon>
        <taxon>Chlorophyta</taxon>
        <taxon>core chlorophytes</taxon>
        <taxon>Chlorophyceae</taxon>
        <taxon>CS clade</taxon>
        <taxon>Chlamydomonadales</taxon>
        <taxon>Chlamydomonadaceae</taxon>
        <taxon>Chlamydomonas</taxon>
    </lineage>
</organism>
<dbReference type="GO" id="GO:0005856">
    <property type="term" value="C:cytoskeleton"/>
    <property type="evidence" value="ECO:0007669"/>
    <property type="project" value="TreeGrafter"/>
</dbReference>
<protein>
    <submittedName>
        <fullName evidence="2">Uncharacterized protein</fullName>
    </submittedName>
</protein>
<dbReference type="Gene3D" id="1.20.5.340">
    <property type="match status" value="1"/>
</dbReference>
<sequence length="504" mass="54129">MTLLGTAARESFSNGFFGGELTAAGGEVVDETLCTVNAYEFQAEGLARHPLSSPDSPKCVLVRGGLGLIADPDTCALTPDDTVYDWQNPLGDQSISSQYLGGRNRCVIGFDPSASASGLQALDQAIMSAGAATRSGLIKVLSTLEATTASLNSTNAQVASATSFLTTQVPASLATAESEVKRAASNEQAIYSQLVALAAADESAMQALAAAYKTLNDQTSTTVNTLKSEVNQCDGQVSSLNNQVNSLTSSNSGLNNQVNSLNNQVSSLNNQVNSLTSTNSGLNNQVNSLNNQVSSLNIQVNNLTAEDINLTAEDNRLTADVSNLHYKAPPAPLAPPPKPPGGSWTQSCSASAAKFDGVNLTAVCANDMGAQSRASSTARRFLGAELLIDYVQRIHADCDVRRRPRQLVPIDAPKRRKLQLRHRERAWAPDLSLRGACADAWRLLDAVVQQCGLQRRDPDGTMRQRVWRQQDHCAPWRRCMRRKHREQQRHPELLTGAPSFLEEL</sequence>
<name>A0A250XNK2_9CHLO</name>
<reference evidence="2 3" key="1">
    <citation type="submission" date="2017-08" db="EMBL/GenBank/DDBJ databases">
        <title>Acidophilic green algal genome provides insights into adaptation to an acidic environment.</title>
        <authorList>
            <person name="Hirooka S."/>
            <person name="Hirose Y."/>
            <person name="Kanesaki Y."/>
            <person name="Higuchi S."/>
            <person name="Fujiwara T."/>
            <person name="Onuma R."/>
            <person name="Era A."/>
            <person name="Ohbayashi R."/>
            <person name="Uzuka A."/>
            <person name="Nozaki H."/>
            <person name="Yoshikawa H."/>
            <person name="Miyagishima S.Y."/>
        </authorList>
    </citation>
    <scope>NUCLEOTIDE SEQUENCE [LARGE SCALE GENOMIC DNA]</scope>
    <source>
        <strain evidence="2 3">NIES-2499</strain>
    </source>
</reference>
<dbReference type="PANTHER" id="PTHR47357:SF1">
    <property type="entry name" value="SPINDLE POLE BODY COMPONENT 110"/>
    <property type="match status" value="1"/>
</dbReference>
<proteinExistence type="predicted"/>
<gene>
    <name evidence="2" type="ORF">CEUSTIGMA_g11939.t1</name>
</gene>
<keyword evidence="3" id="KW-1185">Reference proteome</keyword>
<evidence type="ECO:0000313" key="2">
    <source>
        <dbReference type="EMBL" id="GAX84519.1"/>
    </source>
</evidence>
<accession>A0A250XNK2</accession>
<dbReference type="SUPFAM" id="SSF90257">
    <property type="entry name" value="Myosin rod fragments"/>
    <property type="match status" value="1"/>
</dbReference>
<keyword evidence="1" id="KW-0175">Coiled coil</keyword>
<comment type="caution">
    <text evidence="2">The sequence shown here is derived from an EMBL/GenBank/DDBJ whole genome shotgun (WGS) entry which is preliminary data.</text>
</comment>